<dbReference type="SUPFAM" id="SSF111331">
    <property type="entry name" value="NAD kinase/diacylglycerol kinase-like"/>
    <property type="match status" value="1"/>
</dbReference>
<comment type="function">
    <text evidence="5">Involved in the regulation of the intracellular balance of NAD and NADP, and is a key enzyme in the biosynthesis of NADP. Catalyzes specifically the phosphorylation on 2'-hydroxyl of the adenosine moiety of NAD to yield NADP.</text>
</comment>
<feature type="binding site" evidence="5">
    <location>
        <begin position="158"/>
        <end position="163"/>
    </location>
    <ligand>
        <name>NAD(+)</name>
        <dbReference type="ChEBI" id="CHEBI:57540"/>
    </ligand>
</feature>
<evidence type="ECO:0000313" key="6">
    <source>
        <dbReference type="EMBL" id="UXD21453.1"/>
    </source>
</evidence>
<dbReference type="InterPro" id="IPR017438">
    <property type="entry name" value="ATP-NAD_kinase_N"/>
</dbReference>
<organism evidence="6 7">
    <name type="scientific">Ignicoccus pacificus DSM 13166</name>
    <dbReference type="NCBI Taxonomy" id="940294"/>
    <lineage>
        <taxon>Archaea</taxon>
        <taxon>Thermoproteota</taxon>
        <taxon>Thermoprotei</taxon>
        <taxon>Desulfurococcales</taxon>
        <taxon>Desulfurococcaceae</taxon>
        <taxon>Ignicoccus</taxon>
    </lineage>
</organism>
<keyword evidence="5" id="KW-0067">ATP-binding</keyword>
<dbReference type="KEGG" id="ipc:IPA_04425"/>
<dbReference type="PANTHER" id="PTHR20275:SF0">
    <property type="entry name" value="NAD KINASE"/>
    <property type="match status" value="1"/>
</dbReference>
<dbReference type="Proteomes" id="UP001063698">
    <property type="component" value="Chromosome"/>
</dbReference>
<comment type="catalytic activity">
    <reaction evidence="5">
        <text>NAD(+) + ATP = ADP + NADP(+) + H(+)</text>
        <dbReference type="Rhea" id="RHEA:18629"/>
        <dbReference type="ChEBI" id="CHEBI:15378"/>
        <dbReference type="ChEBI" id="CHEBI:30616"/>
        <dbReference type="ChEBI" id="CHEBI:57540"/>
        <dbReference type="ChEBI" id="CHEBI:58349"/>
        <dbReference type="ChEBI" id="CHEBI:456216"/>
        <dbReference type="EC" id="2.7.1.23"/>
    </reaction>
</comment>
<evidence type="ECO:0000256" key="1">
    <source>
        <dbReference type="ARBA" id="ARBA00022679"/>
    </source>
</evidence>
<name>A0A977PK17_9CREN</name>
<dbReference type="GO" id="GO:0005524">
    <property type="term" value="F:ATP binding"/>
    <property type="evidence" value="ECO:0007669"/>
    <property type="project" value="UniProtKB-KW"/>
</dbReference>
<dbReference type="InterPro" id="IPR002504">
    <property type="entry name" value="NADK"/>
</dbReference>
<dbReference type="InterPro" id="IPR017437">
    <property type="entry name" value="ATP-NAD_kinase_PpnK-typ_C"/>
</dbReference>
<comment type="subcellular location">
    <subcellularLocation>
        <location evidence="5">Cytoplasm</location>
    </subcellularLocation>
</comment>
<feature type="binding site" evidence="5">
    <location>
        <position position="155"/>
    </location>
    <ligand>
        <name>NAD(+)</name>
        <dbReference type="ChEBI" id="CHEBI:57540"/>
    </ligand>
</feature>
<dbReference type="HAMAP" id="MF_00361">
    <property type="entry name" value="NAD_kinase"/>
    <property type="match status" value="1"/>
</dbReference>
<feature type="binding site" evidence="5">
    <location>
        <begin position="52"/>
        <end position="53"/>
    </location>
    <ligand>
        <name>NAD(+)</name>
        <dbReference type="ChEBI" id="CHEBI:57540"/>
    </ligand>
</feature>
<keyword evidence="3 5" id="KW-0521">NADP</keyword>
<feature type="binding site" evidence="5">
    <location>
        <begin position="117"/>
        <end position="118"/>
    </location>
    <ligand>
        <name>NAD(+)</name>
        <dbReference type="ChEBI" id="CHEBI:57540"/>
    </ligand>
</feature>
<dbReference type="InterPro" id="IPR016064">
    <property type="entry name" value="NAD/diacylglycerol_kinase_sf"/>
</dbReference>
<evidence type="ECO:0000256" key="3">
    <source>
        <dbReference type="ARBA" id="ARBA00022857"/>
    </source>
</evidence>
<keyword evidence="1 5" id="KW-0808">Transferase</keyword>
<dbReference type="Pfam" id="PF01513">
    <property type="entry name" value="NAD_kinase"/>
    <property type="match status" value="1"/>
</dbReference>
<dbReference type="Pfam" id="PF20143">
    <property type="entry name" value="NAD_kinase_C"/>
    <property type="match status" value="1"/>
</dbReference>
<dbReference type="AlphaFoldDB" id="A0A977PK17"/>
<keyword evidence="5" id="KW-0547">Nucleotide-binding</keyword>
<dbReference type="GO" id="GO:0046872">
    <property type="term" value="F:metal ion binding"/>
    <property type="evidence" value="ECO:0007669"/>
    <property type="project" value="UniProtKB-UniRule"/>
</dbReference>
<dbReference type="GO" id="GO:0005737">
    <property type="term" value="C:cytoplasm"/>
    <property type="evidence" value="ECO:0007669"/>
    <property type="project" value="UniProtKB-SubCell"/>
</dbReference>
<evidence type="ECO:0000313" key="7">
    <source>
        <dbReference type="Proteomes" id="UP001063698"/>
    </source>
</evidence>
<gene>
    <name evidence="5" type="primary">nadK</name>
    <name evidence="6" type="ORF">IPA_04425</name>
</gene>
<comment type="similarity">
    <text evidence="5">Belongs to the NAD kinase family.</text>
</comment>
<dbReference type="GO" id="GO:0019674">
    <property type="term" value="P:NAD+ metabolic process"/>
    <property type="evidence" value="ECO:0007669"/>
    <property type="project" value="InterPro"/>
</dbReference>
<dbReference type="EMBL" id="CP006868">
    <property type="protein sequence ID" value="UXD21453.1"/>
    <property type="molecule type" value="Genomic_DNA"/>
</dbReference>
<reference evidence="6" key="1">
    <citation type="submission" date="2013-11" db="EMBL/GenBank/DDBJ databases">
        <title>Comparative genomics of Ignicoccus.</title>
        <authorList>
            <person name="Podar M."/>
        </authorList>
    </citation>
    <scope>NUCLEOTIDE SEQUENCE</scope>
    <source>
        <strain evidence="6">DSM 13166</strain>
    </source>
</reference>
<keyword evidence="2 5" id="KW-0418">Kinase</keyword>
<comment type="cofactor">
    <cofactor evidence="5">
        <name>a divalent metal cation</name>
        <dbReference type="ChEBI" id="CHEBI:60240"/>
    </cofactor>
</comment>
<protein>
    <recommendedName>
        <fullName evidence="5">NAD kinase</fullName>
        <ecNumber evidence="5">2.7.1.23</ecNumber>
    </recommendedName>
    <alternativeName>
        <fullName evidence="5">ATP-dependent NAD kinase</fullName>
    </alternativeName>
</protein>
<dbReference type="EC" id="2.7.1.23" evidence="5"/>
<evidence type="ECO:0000256" key="4">
    <source>
        <dbReference type="ARBA" id="ARBA00023027"/>
    </source>
</evidence>
<sequence length="261" mass="29181">MKVVVSWKPGSNLAKNLTDKIIEELKSRGIKYCIFPRCSPCEADGLIVIGGDGTLLYTLSSAYCETPPILTIRAGRRAFLLDTDPSEVKEALDRFLAGEYWAERHRRLRVNDYYAVNEVAILTKGRRVTKVDIKTEDTWVYKGLEGDGVIVSTTLGSTAYALSAGGPLVDPRAEVILLVPVNPIHLNVRSVVFPPSLKLYVSVEYPKDEVLVLIDGVRELHEEEMEISLDGPSVIFARMKPRKFYEKLIELRSLLPQGTMD</sequence>
<evidence type="ECO:0000256" key="2">
    <source>
        <dbReference type="ARBA" id="ARBA00022777"/>
    </source>
</evidence>
<dbReference type="Gene3D" id="3.40.50.10330">
    <property type="entry name" value="Probable inorganic polyphosphate/atp-NAD kinase, domain 1"/>
    <property type="match status" value="1"/>
</dbReference>
<dbReference type="GO" id="GO:0006741">
    <property type="term" value="P:NADP+ biosynthetic process"/>
    <property type="evidence" value="ECO:0007669"/>
    <property type="project" value="UniProtKB-UniRule"/>
</dbReference>
<keyword evidence="7" id="KW-1185">Reference proteome</keyword>
<comment type="caution">
    <text evidence="5">Lacks conserved residue(s) required for the propagation of feature annotation.</text>
</comment>
<feature type="active site" description="Proton acceptor" evidence="5">
    <location>
        <position position="52"/>
    </location>
</feature>
<dbReference type="PANTHER" id="PTHR20275">
    <property type="entry name" value="NAD KINASE"/>
    <property type="match status" value="1"/>
</dbReference>
<feature type="binding site" evidence="5">
    <location>
        <position position="147"/>
    </location>
    <ligand>
        <name>NAD(+)</name>
        <dbReference type="ChEBI" id="CHEBI:57540"/>
    </ligand>
</feature>
<proteinExistence type="inferred from homology"/>
<accession>A0A977PK17</accession>
<dbReference type="GO" id="GO:0003951">
    <property type="term" value="F:NAD+ kinase activity"/>
    <property type="evidence" value="ECO:0007669"/>
    <property type="project" value="UniProtKB-UniRule"/>
</dbReference>
<keyword evidence="4 5" id="KW-0520">NAD</keyword>
<dbReference type="Gene3D" id="2.60.200.30">
    <property type="entry name" value="Probable inorganic polyphosphate/atp-NAD kinase, domain 2"/>
    <property type="match status" value="1"/>
</dbReference>
<evidence type="ECO:0000256" key="5">
    <source>
        <dbReference type="HAMAP-Rule" id="MF_00361"/>
    </source>
</evidence>
<keyword evidence="5" id="KW-0963">Cytoplasm</keyword>